<name>A0A3M0BRZ9_9AQUI</name>
<dbReference type="Gene3D" id="1.10.10.10">
    <property type="entry name" value="Winged helix-like DNA-binding domain superfamily/Winged helix DNA-binding domain"/>
    <property type="match status" value="2"/>
</dbReference>
<comment type="caution">
    <text evidence="4">The sequence shown here is derived from an EMBL/GenBank/DDBJ whole genome shotgun (WGS) entry which is preliminary data.</text>
</comment>
<keyword evidence="5" id="KW-1185">Reference proteome</keyword>
<evidence type="ECO:0000313" key="5">
    <source>
        <dbReference type="Proteomes" id="UP000280842"/>
    </source>
</evidence>
<comment type="similarity">
    <text evidence="1">Belongs to the initiator RepB protein family.</text>
</comment>
<feature type="compositionally biased region" description="Polar residues" evidence="2">
    <location>
        <begin position="268"/>
        <end position="279"/>
    </location>
</feature>
<evidence type="ECO:0000256" key="1">
    <source>
        <dbReference type="ARBA" id="ARBA00038283"/>
    </source>
</evidence>
<dbReference type="EMBL" id="REFO01000004">
    <property type="protein sequence ID" value="RMB00058.1"/>
    <property type="molecule type" value="Genomic_DNA"/>
</dbReference>
<dbReference type="RefSeq" id="WP_121922235.1">
    <property type="nucleotide sequence ID" value="NZ_REFO01000004.1"/>
</dbReference>
<accession>A0A3M0BRZ9</accession>
<organism evidence="4 5">
    <name type="scientific">Hydrogenothermus marinus</name>
    <dbReference type="NCBI Taxonomy" id="133270"/>
    <lineage>
        <taxon>Bacteria</taxon>
        <taxon>Pseudomonadati</taxon>
        <taxon>Aquificota</taxon>
        <taxon>Aquificia</taxon>
        <taxon>Aquificales</taxon>
        <taxon>Hydrogenothermaceae</taxon>
        <taxon>Hydrogenothermus</taxon>
    </lineage>
</organism>
<gene>
    <name evidence="4" type="ORF">CLV39_0052</name>
</gene>
<dbReference type="OrthoDB" id="923329at2"/>
<dbReference type="GO" id="GO:0006270">
    <property type="term" value="P:DNA replication initiation"/>
    <property type="evidence" value="ECO:0007669"/>
    <property type="project" value="InterPro"/>
</dbReference>
<dbReference type="InterPro" id="IPR036388">
    <property type="entry name" value="WH-like_DNA-bd_sf"/>
</dbReference>
<dbReference type="Pfam" id="PF21205">
    <property type="entry name" value="Rep3_C"/>
    <property type="match status" value="1"/>
</dbReference>
<feature type="domain" description="Initiator Rep protein WH1" evidence="3">
    <location>
        <begin position="25"/>
        <end position="171"/>
    </location>
</feature>
<proteinExistence type="inferred from homology"/>
<evidence type="ECO:0000313" key="4">
    <source>
        <dbReference type="EMBL" id="RMB00058.1"/>
    </source>
</evidence>
<evidence type="ECO:0000256" key="2">
    <source>
        <dbReference type="SAM" id="MobiDB-lite"/>
    </source>
</evidence>
<evidence type="ECO:0000259" key="3">
    <source>
        <dbReference type="Pfam" id="PF01051"/>
    </source>
</evidence>
<dbReference type="InterPro" id="IPR000525">
    <property type="entry name" value="Initiator_Rep_WH1"/>
</dbReference>
<feature type="region of interest" description="Disordered" evidence="2">
    <location>
        <begin position="268"/>
        <end position="292"/>
    </location>
</feature>
<dbReference type="SUPFAM" id="SSF46785">
    <property type="entry name" value="Winged helix' DNA-binding domain"/>
    <property type="match status" value="2"/>
</dbReference>
<protein>
    <submittedName>
        <fullName evidence="4">Plasmid replication initiation protein</fullName>
    </submittedName>
</protein>
<dbReference type="InterPro" id="IPR036390">
    <property type="entry name" value="WH_DNA-bd_sf"/>
</dbReference>
<feature type="compositionally biased region" description="Basic and acidic residues" evidence="2">
    <location>
        <begin position="283"/>
        <end position="292"/>
    </location>
</feature>
<dbReference type="Proteomes" id="UP000280842">
    <property type="component" value="Unassembled WGS sequence"/>
</dbReference>
<dbReference type="Pfam" id="PF01051">
    <property type="entry name" value="Rep3_N"/>
    <property type="match status" value="1"/>
</dbReference>
<reference evidence="4 5" key="1">
    <citation type="submission" date="2018-10" db="EMBL/GenBank/DDBJ databases">
        <title>Genomic Encyclopedia of Archaeal and Bacterial Type Strains, Phase II (KMG-II): from individual species to whole genera.</title>
        <authorList>
            <person name="Goeker M."/>
        </authorList>
    </citation>
    <scope>NUCLEOTIDE SEQUENCE [LARGE SCALE GENOMIC DNA]</scope>
    <source>
        <strain evidence="4 5">VM1</strain>
    </source>
</reference>
<dbReference type="GO" id="GO:0003887">
    <property type="term" value="F:DNA-directed DNA polymerase activity"/>
    <property type="evidence" value="ECO:0007669"/>
    <property type="project" value="InterPro"/>
</dbReference>
<sequence>MEDKEKTKKLEVVSNVEVVKNKSLVTMHNKLVEAKYKLTKEEFSIVLFLIALIQPQDEDLKEYQIPVKILKAISGTKHKNMYRVVKEALEGLLKKPIKIKTLEEDGKERFLICNFISHGEYKEGEGSFIVGIDKKLKPYLLFLKENFTSSKLKYFFSLRSFYSMRLYILLKQFEKTGFRVDYIPELREILGIGKNEYPRFDNFEKRVIKKAVEEINQKTDLEVSYKKKKTGRRITHIEFYIKVKPDAAKERELEKKIIEEVRKLNQGDTTETTKVPSQTINNKEQKQEKIKNSAKEKDLEKVWTEIGKIRKKYEKVLNEILQKISRLNENQILFLLANLNENDIPIEIAKEIVITADRNKALKNPMGFLIKTFDIDMSKARFKELTLTSKKIDEKLLKEKLEKMMIDGTSALDYIRVYWNEVIKPRYNNGELDKRTLKLLREPLQKAVIDDLENKIYVIVPDIAYRDWLDSEFGDDMRKFFKERFDIDDVVVESL</sequence>
<dbReference type="AlphaFoldDB" id="A0A3M0BRZ9"/>